<dbReference type="Gene3D" id="3.20.20.450">
    <property type="entry name" value="EAL domain"/>
    <property type="match status" value="1"/>
</dbReference>
<evidence type="ECO:0000313" key="5">
    <source>
        <dbReference type="Proteomes" id="UP001314796"/>
    </source>
</evidence>
<dbReference type="InterPro" id="IPR014408">
    <property type="entry name" value="dGMP_Pdiesterase_EAL/HD-GYP"/>
</dbReference>
<proteinExistence type="predicted"/>
<dbReference type="SUPFAM" id="SSF141868">
    <property type="entry name" value="EAL domain-like"/>
    <property type="match status" value="1"/>
</dbReference>
<evidence type="ECO:0000259" key="3">
    <source>
        <dbReference type="PROSITE" id="PS51833"/>
    </source>
</evidence>
<feature type="domain" description="HDOD" evidence="3">
    <location>
        <begin position="197"/>
        <end position="382"/>
    </location>
</feature>
<reference evidence="4 5" key="1">
    <citation type="submission" date="2021-01" db="EMBL/GenBank/DDBJ databases">
        <title>Genomic Encyclopedia of Type Strains, Phase IV (KMG-IV): sequencing the most valuable type-strain genomes for metagenomic binning, comparative biology and taxonomic classification.</title>
        <authorList>
            <person name="Goeker M."/>
        </authorList>
    </citation>
    <scope>NUCLEOTIDE SEQUENCE [LARGE SCALE GENOMIC DNA]</scope>
    <source>
        <strain evidence="4 5">DSM 25890</strain>
    </source>
</reference>
<comment type="caution">
    <text evidence="4">The sequence shown here is derived from an EMBL/GenBank/DDBJ whole genome shotgun (WGS) entry which is preliminary data.</text>
</comment>
<keyword evidence="5" id="KW-1185">Reference proteome</keyword>
<dbReference type="InterPro" id="IPR052340">
    <property type="entry name" value="RNase_Y/CdgJ"/>
</dbReference>
<keyword evidence="1" id="KW-0175">Coiled coil</keyword>
<sequence>MFIARQPIFSKSLKVYGYELLFREDIESKSFGQATATKATATVLGGLFEIGIDRIADGKPAFVNFGYDLLLSDTLELLNPKSLVIEVLEDITVDDEVLNRLIFLKSKGYQIALDDFIEDYDLYPIVPLADIIKYDLIATPLDTIQMEVKRALQQNKILLAEKIETEEQFLMAKDMGFTLFQGYFFSKPNIIGKTNDNKSNKVQYARIINELKKDEPSYKTLAKVFETDVNLSYRLLKVISNRSDKDLIYSIKKALIYMGFKEIERWINILMLQDLSTNKPEELVKLSLVRAKLGELIADNSSFKKRKQEISMMCLFSNIDAILDETMDEALLEISVTDDIKESLICKRGILRPICELIYSYEKGNWDEVKVIAEEIGIDKKKLVQLYLSSLKWADEVLSTV</sequence>
<evidence type="ECO:0000259" key="2">
    <source>
        <dbReference type="PROSITE" id="PS50883"/>
    </source>
</evidence>
<evidence type="ECO:0000256" key="1">
    <source>
        <dbReference type="SAM" id="Coils"/>
    </source>
</evidence>
<dbReference type="EMBL" id="JAFBEE010000003">
    <property type="protein sequence ID" value="MBM7614152.1"/>
    <property type="molecule type" value="Genomic_DNA"/>
</dbReference>
<dbReference type="InterPro" id="IPR035919">
    <property type="entry name" value="EAL_sf"/>
</dbReference>
<evidence type="ECO:0000313" key="4">
    <source>
        <dbReference type="EMBL" id="MBM7614152.1"/>
    </source>
</evidence>
<dbReference type="PROSITE" id="PS51833">
    <property type="entry name" value="HDOD"/>
    <property type="match status" value="1"/>
</dbReference>
<gene>
    <name evidence="4" type="ORF">JOC73_000663</name>
</gene>
<dbReference type="Gene3D" id="1.10.3210.10">
    <property type="entry name" value="Hypothetical protein af1432"/>
    <property type="match status" value="1"/>
</dbReference>
<dbReference type="RefSeq" id="WP_204400436.1">
    <property type="nucleotide sequence ID" value="NZ_JAFBEE010000003.1"/>
</dbReference>
<dbReference type="PANTHER" id="PTHR33525">
    <property type="match status" value="1"/>
</dbReference>
<feature type="domain" description="EAL" evidence="2">
    <location>
        <begin position="1"/>
        <end position="202"/>
    </location>
</feature>
<accession>A0ABS2NMI2</accession>
<dbReference type="PIRSF" id="PIRSF003180">
    <property type="entry name" value="DiGMPpdiest_YuxH"/>
    <property type="match status" value="1"/>
</dbReference>
<protein>
    <submittedName>
        <fullName evidence="4">EAL and modified HD-GYP domain-containing signal transduction protein</fullName>
    </submittedName>
</protein>
<dbReference type="InterPro" id="IPR013976">
    <property type="entry name" value="HDOD"/>
</dbReference>
<dbReference type="Proteomes" id="UP001314796">
    <property type="component" value="Unassembled WGS sequence"/>
</dbReference>
<dbReference type="SMART" id="SM00052">
    <property type="entry name" value="EAL"/>
    <property type="match status" value="1"/>
</dbReference>
<organism evidence="4 5">
    <name type="scientific">Alkaliphilus hydrothermalis</name>
    <dbReference type="NCBI Taxonomy" id="1482730"/>
    <lineage>
        <taxon>Bacteria</taxon>
        <taxon>Bacillati</taxon>
        <taxon>Bacillota</taxon>
        <taxon>Clostridia</taxon>
        <taxon>Peptostreptococcales</taxon>
        <taxon>Natronincolaceae</taxon>
        <taxon>Alkaliphilus</taxon>
    </lineage>
</organism>
<dbReference type="PANTHER" id="PTHR33525:SF4">
    <property type="entry name" value="CYCLIC DI-GMP PHOSPHODIESTERASE CDGJ"/>
    <property type="match status" value="1"/>
</dbReference>
<dbReference type="InterPro" id="IPR001633">
    <property type="entry name" value="EAL_dom"/>
</dbReference>
<name>A0ABS2NMI2_9FIRM</name>
<dbReference type="Pfam" id="PF08668">
    <property type="entry name" value="HDOD"/>
    <property type="match status" value="1"/>
</dbReference>
<feature type="coiled-coil region" evidence="1">
    <location>
        <begin position="141"/>
        <end position="168"/>
    </location>
</feature>
<dbReference type="PROSITE" id="PS50883">
    <property type="entry name" value="EAL"/>
    <property type="match status" value="1"/>
</dbReference>
<dbReference type="SUPFAM" id="SSF109604">
    <property type="entry name" value="HD-domain/PDEase-like"/>
    <property type="match status" value="1"/>
</dbReference>